<keyword evidence="1" id="KW-0812">Transmembrane</keyword>
<protein>
    <recommendedName>
        <fullName evidence="2">DUF11 domain-containing protein</fullName>
    </recommendedName>
</protein>
<feature type="transmembrane region" description="Helical" evidence="1">
    <location>
        <begin position="255"/>
        <end position="273"/>
    </location>
</feature>
<comment type="caution">
    <text evidence="3">The sequence shown here is derived from an EMBL/GenBank/DDBJ whole genome shotgun (WGS) entry which is preliminary data.</text>
</comment>
<dbReference type="InterPro" id="IPR001434">
    <property type="entry name" value="OmcB-like_DUF11"/>
</dbReference>
<keyword evidence="1" id="KW-0472">Membrane</keyword>
<keyword evidence="1" id="KW-1133">Transmembrane helix</keyword>
<evidence type="ECO:0000256" key="1">
    <source>
        <dbReference type="SAM" id="Phobius"/>
    </source>
</evidence>
<feature type="domain" description="DUF11" evidence="2">
    <location>
        <begin position="110"/>
        <end position="209"/>
    </location>
</feature>
<evidence type="ECO:0000313" key="3">
    <source>
        <dbReference type="EMBL" id="OGI69449.1"/>
    </source>
</evidence>
<proteinExistence type="predicted"/>
<accession>A0A1F6VIP4</accession>
<name>A0A1F6VIP4_9BACT</name>
<dbReference type="STRING" id="1801743.A2824_03310"/>
<dbReference type="EMBL" id="MFTT01000025">
    <property type="protein sequence ID" value="OGI69449.1"/>
    <property type="molecule type" value="Genomic_DNA"/>
</dbReference>
<evidence type="ECO:0000259" key="2">
    <source>
        <dbReference type="Pfam" id="PF01345"/>
    </source>
</evidence>
<dbReference type="Pfam" id="PF01345">
    <property type="entry name" value="DUF11"/>
    <property type="match status" value="1"/>
</dbReference>
<sequence>MNGEAKNSYGLSTSAWFEYGTTLSLANSTSKQSLGSGSSLTFKANVSGLSLDTIYYFRAVAENSGGQSKGEILVFKTGKSGTVSSVPVSSSPTSTIASPAIVATVAGKALSLEIETKNSEAAPGQIVEYFINYKNNSDKEIKDIAINVTLPREIKFLKSSDGDFSSSDNSLSVKIVSLKAGEGRVLYVQGQVDENALTRENAIVAVTASYVNPTTKEKEDVLGYVVGDIVSRGNQLAAAAIFGEGGILPNTIAEWIILIIVIGALVFLGRKIYVDLERKKVAKSNGPVPSNLPR</sequence>
<reference evidence="3 4" key="1">
    <citation type="journal article" date="2016" name="Nat. Commun.">
        <title>Thousands of microbial genomes shed light on interconnected biogeochemical processes in an aquifer system.</title>
        <authorList>
            <person name="Anantharaman K."/>
            <person name="Brown C.T."/>
            <person name="Hug L.A."/>
            <person name="Sharon I."/>
            <person name="Castelle C.J."/>
            <person name="Probst A.J."/>
            <person name="Thomas B.C."/>
            <person name="Singh A."/>
            <person name="Wilkins M.J."/>
            <person name="Karaoz U."/>
            <person name="Brodie E.L."/>
            <person name="Williams K.H."/>
            <person name="Hubbard S.S."/>
            <person name="Banfield J.F."/>
        </authorList>
    </citation>
    <scope>NUCLEOTIDE SEQUENCE [LARGE SCALE GENOMIC DNA]</scope>
</reference>
<dbReference type="Proteomes" id="UP000178059">
    <property type="component" value="Unassembled WGS sequence"/>
</dbReference>
<dbReference type="AlphaFoldDB" id="A0A1F6VIP4"/>
<organism evidence="3 4">
    <name type="scientific">Candidatus Nomurabacteria bacterium RIFCSPHIGHO2_01_FULL_42_16</name>
    <dbReference type="NCBI Taxonomy" id="1801743"/>
    <lineage>
        <taxon>Bacteria</taxon>
        <taxon>Candidatus Nomuraibacteriota</taxon>
    </lineage>
</organism>
<gene>
    <name evidence="3" type="ORF">A2824_03310</name>
</gene>
<evidence type="ECO:0000313" key="4">
    <source>
        <dbReference type="Proteomes" id="UP000178059"/>
    </source>
</evidence>